<reference evidence="2" key="1">
    <citation type="journal article" date="2018" name="BMC Genomics">
        <title>Comparative genomics of the wheat fungal pathogen Pyrenophora tritici-repentis reveals chromosomal variations and genome plasticity.</title>
        <authorList>
            <person name="Moolhuijzen P."/>
            <person name="See P.T."/>
            <person name="Hane J.K."/>
            <person name="Shi G."/>
            <person name="Liu Z."/>
            <person name="Oliver R.P."/>
            <person name="Moffat C.S."/>
        </authorList>
    </citation>
    <scope>NUCLEOTIDE SEQUENCE [LARGE SCALE GENOMIC DNA]</scope>
    <source>
        <strain evidence="2">M4</strain>
    </source>
</reference>
<organism evidence="2 4">
    <name type="scientific">Pyrenophora tritici-repentis</name>
    <dbReference type="NCBI Taxonomy" id="45151"/>
    <lineage>
        <taxon>Eukaryota</taxon>
        <taxon>Fungi</taxon>
        <taxon>Dikarya</taxon>
        <taxon>Ascomycota</taxon>
        <taxon>Pezizomycotina</taxon>
        <taxon>Dothideomycetes</taxon>
        <taxon>Pleosporomycetidae</taxon>
        <taxon>Pleosporales</taxon>
        <taxon>Pleosporineae</taxon>
        <taxon>Pleosporaceae</taxon>
        <taxon>Pyrenophora</taxon>
    </lineage>
</organism>
<reference evidence="5" key="4">
    <citation type="journal article" date="2022" name="Microb. Genom.">
        <title>A global pangenome for the wheat fungal pathogen Pyrenophora tritici-repentis and prediction of effector protein structural homology.</title>
        <authorList>
            <person name="Moolhuijzen P.M."/>
            <person name="See P.T."/>
            <person name="Shi G."/>
            <person name="Powell H.R."/>
            <person name="Cockram J."/>
            <person name="Jorgensen L.N."/>
            <person name="Benslimane H."/>
            <person name="Strelkov S.E."/>
            <person name="Turner J."/>
            <person name="Liu Z."/>
            <person name="Moffat C.S."/>
        </authorList>
    </citation>
    <scope>NUCLEOTIDE SEQUENCE [LARGE SCALE GENOMIC DNA]</scope>
</reference>
<proteinExistence type="predicted"/>
<dbReference type="Proteomes" id="UP000249757">
    <property type="component" value="Unassembled WGS sequence"/>
</dbReference>
<evidence type="ECO:0000256" key="1">
    <source>
        <dbReference type="SAM" id="MobiDB-lite"/>
    </source>
</evidence>
<keyword evidence="5" id="KW-1185">Reference proteome</keyword>
<feature type="region of interest" description="Disordered" evidence="1">
    <location>
        <begin position="20"/>
        <end position="55"/>
    </location>
</feature>
<evidence type="ECO:0000313" key="4">
    <source>
        <dbReference type="Proteomes" id="UP000245464"/>
    </source>
</evidence>
<dbReference type="EMBL" id="NQIK02000002">
    <property type="protein sequence ID" value="KAF7575118.1"/>
    <property type="molecule type" value="Genomic_DNA"/>
</dbReference>
<feature type="region of interest" description="Disordered" evidence="1">
    <location>
        <begin position="92"/>
        <end position="112"/>
    </location>
</feature>
<dbReference type="EMBL" id="NRDI02000007">
    <property type="protein sequence ID" value="KAI1515128.1"/>
    <property type="molecule type" value="Genomic_DNA"/>
</dbReference>
<reference evidence="3" key="2">
    <citation type="submission" date="2021-05" db="EMBL/GenBank/DDBJ databases">
        <authorList>
            <person name="Moolhuijzen P.M."/>
            <person name="Moffat C.S."/>
        </authorList>
    </citation>
    <scope>NUCLEOTIDE SEQUENCE</scope>
    <source>
        <strain evidence="3">86-124</strain>
    </source>
</reference>
<reference evidence="3" key="3">
    <citation type="journal article" date="2022" name="bioRxiv">
        <title>A global pangenome for the wheat fungal pathogen Pyrenophora tritici-repentis and prediction of effector protein structural homology.</title>
        <authorList>
            <person name="Moolhuijzen P."/>
            <person name="See P.T."/>
            <person name="Shi G."/>
            <person name="Powell H.R."/>
            <person name="Cockram J."/>
            <person name="Jorgensen L.N."/>
            <person name="Benslimane H."/>
            <person name="Strelkov S.E."/>
            <person name="Turner J."/>
            <person name="Liu Z."/>
            <person name="Moffat C.S."/>
        </authorList>
    </citation>
    <scope>NUCLEOTIDE SEQUENCE</scope>
    <source>
        <strain evidence="3">86-124</strain>
    </source>
</reference>
<evidence type="ECO:0000313" key="3">
    <source>
        <dbReference type="EMBL" id="KAI1515128.1"/>
    </source>
</evidence>
<dbReference type="AlphaFoldDB" id="A0A2W1D4J0"/>
<dbReference type="Proteomes" id="UP000245464">
    <property type="component" value="Chromosome 2"/>
</dbReference>
<dbReference type="OMA" id="KHTHEDD"/>
<comment type="caution">
    <text evidence="2">The sequence shown here is derived from an EMBL/GenBank/DDBJ whole genome shotgun (WGS) entry which is preliminary data.</text>
</comment>
<sequence>MAPTLFPMTKLLSRKMVPIPRHHGKNQSKNITKAANMGRVKTSLTQTTSPDQELSQRELKRPLVHTNVLHNYQHPDEELIASMRKKAGLKPLKPSSLVPSCQPATGEAVPSDSRAQVAVSTTTPRKSLEDTIPGASNVPKTYAWEEKAQGIIMRDRLTLDKDWSKITWKQKSSNITRLKLLKDDGYNITPLEGKVSADQIIDALLAHIEARKQRTAPSLKSGATASIDELENEFEQPRDEGLPTSVAEDGDDGFVAISATKVVNNYILASKNSHLQNFRPQKPVRLEPQLCPKDEFYQTQEIIGTKRKHTHEDDNQPNWHEKRPQLHLHEIYAQRDTYSAEMHDASSCTCGFSPSKLMRIATPEQVEKVVKVQAFELVKWRTSRGIFSASREEHRAFRSRVIHSDERWSSAPELCVDPRKPIKPCRIVFTEHYAPATQPTGSDVYIGSVGFNYIKDEIKYLSCDRGKDRSYQIRDHEQREDEEGDTVMECFDWREEPFRHEIRLSSNDEHVAFIDGEPLALVGLLNYLTTGEMMHLGRWKYGDIKENADNNLDPEMKVIHNGSVPLNLSKATDLALKKIEGMLKAVQDAGGVEISVGVIHQNK</sequence>
<protein>
    <submittedName>
        <fullName evidence="2">Uncharacterized protein</fullName>
    </submittedName>
</protein>
<name>A0A2W1D4J0_9PLEO</name>
<dbReference type="OrthoDB" id="3795771at2759"/>
<evidence type="ECO:0000313" key="5">
    <source>
        <dbReference type="Proteomes" id="UP000249757"/>
    </source>
</evidence>
<accession>A0A2W1D4J0</accession>
<feature type="compositionally biased region" description="Polar residues" evidence="1">
    <location>
        <begin position="42"/>
        <end position="53"/>
    </location>
</feature>
<gene>
    <name evidence="3" type="ORF">Ptr86124_006451</name>
    <name evidence="2" type="ORF">PtrM4_067420</name>
</gene>
<evidence type="ECO:0000313" key="2">
    <source>
        <dbReference type="EMBL" id="KAF7575118.1"/>
    </source>
</evidence>